<dbReference type="VEuPathDB" id="TrichDB:TVAG_116170"/>
<dbReference type="OrthoDB" id="10596153at2759"/>
<evidence type="ECO:0000256" key="1">
    <source>
        <dbReference type="SAM" id="Coils"/>
    </source>
</evidence>
<feature type="compositionally biased region" description="Low complexity" evidence="2">
    <location>
        <begin position="263"/>
        <end position="274"/>
    </location>
</feature>
<dbReference type="Proteomes" id="UP000001542">
    <property type="component" value="Unassembled WGS sequence"/>
</dbReference>
<dbReference type="AlphaFoldDB" id="A2EXQ3"/>
<feature type="region of interest" description="Disordered" evidence="2">
    <location>
        <begin position="263"/>
        <end position="284"/>
    </location>
</feature>
<gene>
    <name evidence="3" type="ORF">TVAG_116170</name>
</gene>
<dbReference type="RefSeq" id="XP_001330699.1">
    <property type="nucleotide sequence ID" value="XM_001330663.1"/>
</dbReference>
<name>A2EXQ3_TRIV3</name>
<evidence type="ECO:0000313" key="3">
    <source>
        <dbReference type="EMBL" id="EAY02563.1"/>
    </source>
</evidence>
<accession>A2EXQ3</accession>
<organism evidence="3 4">
    <name type="scientific">Trichomonas vaginalis (strain ATCC PRA-98 / G3)</name>
    <dbReference type="NCBI Taxonomy" id="412133"/>
    <lineage>
        <taxon>Eukaryota</taxon>
        <taxon>Metamonada</taxon>
        <taxon>Parabasalia</taxon>
        <taxon>Trichomonadida</taxon>
        <taxon>Trichomonadidae</taxon>
        <taxon>Trichomonas</taxon>
    </lineage>
</organism>
<dbReference type="VEuPathDB" id="TrichDB:TVAGG3_0222440"/>
<keyword evidence="4" id="KW-1185">Reference proteome</keyword>
<dbReference type="EMBL" id="DS113532">
    <property type="protein sequence ID" value="EAY02563.1"/>
    <property type="molecule type" value="Genomic_DNA"/>
</dbReference>
<dbReference type="Gene3D" id="6.10.140.1350">
    <property type="match status" value="1"/>
</dbReference>
<keyword evidence="1" id="KW-0175">Coiled coil</keyword>
<feature type="coiled-coil region" evidence="1">
    <location>
        <begin position="124"/>
        <end position="151"/>
    </location>
</feature>
<evidence type="ECO:0000256" key="2">
    <source>
        <dbReference type="SAM" id="MobiDB-lite"/>
    </source>
</evidence>
<sequence length="284" mass="31987">MFGKTSLSLGKKAVYGPTVEEGMLIQDLEVEARNILIDTYNNAVNLFAKEKPIDGLDSFGKKITDLYDDVNRSINHTLLHLANEIDHGNSMIKEARDELDTFHRDYTDSLHSQTFPSPFISRFTDNLQQRSKNLSEAITSYETKLQNNEQAESPAVLVQVLQEQYNAIIRCSARVSEIQRKSQSLHETFKRIFQNKDRKISDLRLDSEENGKQSVVNSVQTAYDEYLEERRRLLEKRDTTTDFSTICAPDTKAGGLFGKSKFSFGSGNSSLNKGTSALSKPAGT</sequence>
<reference evidence="3" key="1">
    <citation type="submission" date="2006-10" db="EMBL/GenBank/DDBJ databases">
        <authorList>
            <person name="Amadeo P."/>
            <person name="Zhao Q."/>
            <person name="Wortman J."/>
            <person name="Fraser-Liggett C."/>
            <person name="Carlton J."/>
        </authorList>
    </citation>
    <scope>NUCLEOTIDE SEQUENCE</scope>
    <source>
        <strain evidence="3">G3</strain>
    </source>
</reference>
<proteinExistence type="predicted"/>
<dbReference type="SMR" id="A2EXQ3"/>
<protein>
    <submittedName>
        <fullName evidence="3">Uncharacterized protein</fullName>
    </submittedName>
</protein>
<dbReference type="InParanoid" id="A2EXQ3"/>
<reference evidence="3" key="2">
    <citation type="journal article" date="2007" name="Science">
        <title>Draft genome sequence of the sexually transmitted pathogen Trichomonas vaginalis.</title>
        <authorList>
            <person name="Carlton J.M."/>
            <person name="Hirt R.P."/>
            <person name="Silva J.C."/>
            <person name="Delcher A.L."/>
            <person name="Schatz M."/>
            <person name="Zhao Q."/>
            <person name="Wortman J.R."/>
            <person name="Bidwell S.L."/>
            <person name="Alsmark U.C.M."/>
            <person name="Besteiro S."/>
            <person name="Sicheritz-Ponten T."/>
            <person name="Noel C.J."/>
            <person name="Dacks J.B."/>
            <person name="Foster P.G."/>
            <person name="Simillion C."/>
            <person name="Van de Peer Y."/>
            <person name="Miranda-Saavedra D."/>
            <person name="Barton G.J."/>
            <person name="Westrop G.D."/>
            <person name="Mueller S."/>
            <person name="Dessi D."/>
            <person name="Fiori P.L."/>
            <person name="Ren Q."/>
            <person name="Paulsen I."/>
            <person name="Zhang H."/>
            <person name="Bastida-Corcuera F.D."/>
            <person name="Simoes-Barbosa A."/>
            <person name="Brown M.T."/>
            <person name="Hayes R.D."/>
            <person name="Mukherjee M."/>
            <person name="Okumura C.Y."/>
            <person name="Schneider R."/>
            <person name="Smith A.J."/>
            <person name="Vanacova S."/>
            <person name="Villalvazo M."/>
            <person name="Haas B.J."/>
            <person name="Pertea M."/>
            <person name="Feldblyum T.V."/>
            <person name="Utterback T.R."/>
            <person name="Shu C.L."/>
            <person name="Osoegawa K."/>
            <person name="de Jong P.J."/>
            <person name="Hrdy I."/>
            <person name="Horvathova L."/>
            <person name="Zubacova Z."/>
            <person name="Dolezal P."/>
            <person name="Malik S.B."/>
            <person name="Logsdon J.M. Jr."/>
            <person name="Henze K."/>
            <person name="Gupta A."/>
            <person name="Wang C.C."/>
            <person name="Dunne R.L."/>
            <person name="Upcroft J.A."/>
            <person name="Upcroft P."/>
            <person name="White O."/>
            <person name="Salzberg S.L."/>
            <person name="Tang P."/>
            <person name="Chiu C.-H."/>
            <person name="Lee Y.-S."/>
            <person name="Embley T.M."/>
            <person name="Coombs G.H."/>
            <person name="Mottram J.C."/>
            <person name="Tachezy J."/>
            <person name="Fraser-Liggett C.M."/>
            <person name="Johnson P.J."/>
        </authorList>
    </citation>
    <scope>NUCLEOTIDE SEQUENCE [LARGE SCALE GENOMIC DNA]</scope>
    <source>
        <strain evidence="3">G3</strain>
    </source>
</reference>
<evidence type="ECO:0000313" key="4">
    <source>
        <dbReference type="Proteomes" id="UP000001542"/>
    </source>
</evidence>
<dbReference type="KEGG" id="tva:4760403"/>